<dbReference type="EMBL" id="UZAJ01042868">
    <property type="protein sequence ID" value="VDP23844.1"/>
    <property type="molecule type" value="Genomic_DNA"/>
</dbReference>
<feature type="compositionally biased region" description="Polar residues" evidence="1">
    <location>
        <begin position="1"/>
        <end position="19"/>
    </location>
</feature>
<proteinExistence type="predicted"/>
<dbReference type="STRING" id="387005.A0A183I7R9"/>
<dbReference type="Proteomes" id="UP000267606">
    <property type="component" value="Unassembled WGS sequence"/>
</dbReference>
<feature type="region of interest" description="Disordered" evidence="1">
    <location>
        <begin position="1"/>
        <end position="60"/>
    </location>
</feature>
<gene>
    <name evidence="2" type="ORF">OFLC_LOCUS15780</name>
</gene>
<sequence>MVQTSISANGTPQTPSTHSFSHRQAADSKRSQGTGAKTKKQKERNSVDEEDDIFGSFQLC</sequence>
<reference evidence="2 3" key="2">
    <citation type="submission" date="2018-11" db="EMBL/GenBank/DDBJ databases">
        <authorList>
            <consortium name="Pathogen Informatics"/>
        </authorList>
    </citation>
    <scope>NUCLEOTIDE SEQUENCE [LARGE SCALE GENOMIC DNA]</scope>
</reference>
<protein>
    <submittedName>
        <fullName evidence="2 4">Uncharacterized protein</fullName>
    </submittedName>
</protein>
<name>A0A183I7R9_9BILA</name>
<accession>A0A183I7R9</accession>
<dbReference type="AlphaFoldDB" id="A0A183I7R9"/>
<evidence type="ECO:0000313" key="2">
    <source>
        <dbReference type="EMBL" id="VDP23844.1"/>
    </source>
</evidence>
<organism evidence="4">
    <name type="scientific">Onchocerca flexuosa</name>
    <dbReference type="NCBI Taxonomy" id="387005"/>
    <lineage>
        <taxon>Eukaryota</taxon>
        <taxon>Metazoa</taxon>
        <taxon>Ecdysozoa</taxon>
        <taxon>Nematoda</taxon>
        <taxon>Chromadorea</taxon>
        <taxon>Rhabditida</taxon>
        <taxon>Spirurina</taxon>
        <taxon>Spiruromorpha</taxon>
        <taxon>Filarioidea</taxon>
        <taxon>Onchocercidae</taxon>
        <taxon>Onchocerca</taxon>
    </lineage>
</organism>
<reference evidence="4" key="1">
    <citation type="submission" date="2016-06" db="UniProtKB">
        <authorList>
            <consortium name="WormBaseParasite"/>
        </authorList>
    </citation>
    <scope>IDENTIFICATION</scope>
</reference>
<evidence type="ECO:0000313" key="4">
    <source>
        <dbReference type="WBParaSite" id="OFLC_0001579401-mRNA-1"/>
    </source>
</evidence>
<keyword evidence="3" id="KW-1185">Reference proteome</keyword>
<dbReference type="WBParaSite" id="OFLC_0001579401-mRNA-1">
    <property type="protein sequence ID" value="OFLC_0001579401-mRNA-1"/>
    <property type="gene ID" value="OFLC_0001579401"/>
</dbReference>
<evidence type="ECO:0000256" key="1">
    <source>
        <dbReference type="SAM" id="MobiDB-lite"/>
    </source>
</evidence>
<evidence type="ECO:0000313" key="3">
    <source>
        <dbReference type="Proteomes" id="UP000267606"/>
    </source>
</evidence>